<keyword evidence="2 6" id="KW-0812">Transmembrane</keyword>
<dbReference type="InterPro" id="IPR029787">
    <property type="entry name" value="Nucleotide_cyclase"/>
</dbReference>
<accession>B0BZA1</accession>
<dbReference type="PROSITE" id="PS50839">
    <property type="entry name" value="CHASE"/>
    <property type="match status" value="1"/>
</dbReference>
<evidence type="ECO:0000256" key="5">
    <source>
        <dbReference type="SAM" id="Coils"/>
    </source>
</evidence>
<dbReference type="AlphaFoldDB" id="B0BZA1"/>
<dbReference type="InterPro" id="IPR042240">
    <property type="entry name" value="CHASE_sf"/>
</dbReference>
<dbReference type="SMART" id="SM01079">
    <property type="entry name" value="CHASE"/>
    <property type="match status" value="1"/>
</dbReference>
<dbReference type="PANTHER" id="PTHR45138">
    <property type="entry name" value="REGULATORY COMPONENTS OF SENSORY TRANSDUCTION SYSTEM"/>
    <property type="match status" value="1"/>
</dbReference>
<dbReference type="GO" id="GO:0005886">
    <property type="term" value="C:plasma membrane"/>
    <property type="evidence" value="ECO:0007669"/>
    <property type="project" value="TreeGrafter"/>
</dbReference>
<evidence type="ECO:0000259" key="7">
    <source>
        <dbReference type="PROSITE" id="PS50839"/>
    </source>
</evidence>
<reference evidence="9 10" key="1">
    <citation type="journal article" date="2008" name="Proc. Natl. Acad. Sci. U.S.A.">
        <title>Niche adaptation and genome expansion in the chlorophyll d-producing cyanobacterium Acaryochloris marina.</title>
        <authorList>
            <person name="Swingley W.D."/>
            <person name="Chen M."/>
            <person name="Cheung P.C."/>
            <person name="Conrad A.L."/>
            <person name="Dejesa L.C."/>
            <person name="Hao J."/>
            <person name="Honchak B.M."/>
            <person name="Karbach L.E."/>
            <person name="Kurdoglu A."/>
            <person name="Lahiri S."/>
            <person name="Mastrian S.D."/>
            <person name="Miyashita H."/>
            <person name="Page L."/>
            <person name="Ramakrishna P."/>
            <person name="Satoh S."/>
            <person name="Sattley W.M."/>
            <person name="Shimada Y."/>
            <person name="Taylor H.L."/>
            <person name="Tomo T."/>
            <person name="Tsuchiya T."/>
            <person name="Wang Z.T."/>
            <person name="Raymond J."/>
            <person name="Mimuro M."/>
            <person name="Blankenship R.E."/>
            <person name="Touchman J.W."/>
        </authorList>
    </citation>
    <scope>NUCLEOTIDE SEQUENCE [LARGE SCALE GENOMIC DNA]</scope>
    <source>
        <strain evidence="10">MBIC 11017</strain>
    </source>
</reference>
<comment type="subcellular location">
    <subcellularLocation>
        <location evidence="1">Membrane</location>
    </subcellularLocation>
</comment>
<feature type="domain" description="CHASE" evidence="7">
    <location>
        <begin position="70"/>
        <end position="290"/>
    </location>
</feature>
<dbReference type="GO" id="GO:0052621">
    <property type="term" value="F:diguanylate cyclase activity"/>
    <property type="evidence" value="ECO:0007669"/>
    <property type="project" value="TreeGrafter"/>
</dbReference>
<dbReference type="Gene3D" id="3.30.70.270">
    <property type="match status" value="1"/>
</dbReference>
<proteinExistence type="predicted"/>
<keyword evidence="4 6" id="KW-0472">Membrane</keyword>
<dbReference type="eggNOG" id="COG3706">
    <property type="taxonomic scope" value="Bacteria"/>
</dbReference>
<evidence type="ECO:0000256" key="3">
    <source>
        <dbReference type="ARBA" id="ARBA00022989"/>
    </source>
</evidence>
<dbReference type="GO" id="GO:1902201">
    <property type="term" value="P:negative regulation of bacterial-type flagellum-dependent cell motility"/>
    <property type="evidence" value="ECO:0007669"/>
    <property type="project" value="TreeGrafter"/>
</dbReference>
<evidence type="ECO:0000256" key="6">
    <source>
        <dbReference type="SAM" id="Phobius"/>
    </source>
</evidence>
<dbReference type="RefSeq" id="WP_012164854.1">
    <property type="nucleotide sequence ID" value="NC_009925.1"/>
</dbReference>
<dbReference type="Proteomes" id="UP000000268">
    <property type="component" value="Chromosome"/>
</dbReference>
<gene>
    <name evidence="9" type="ordered locus">AM1_4571</name>
</gene>
<protein>
    <submittedName>
        <fullName evidence="9">Diguanylate cyclase (GGDEF domain)</fullName>
    </submittedName>
</protein>
<dbReference type="eggNOG" id="COG3614">
    <property type="taxonomic scope" value="Bacteria"/>
</dbReference>
<dbReference type="NCBIfam" id="TIGR00254">
    <property type="entry name" value="GGDEF"/>
    <property type="match status" value="1"/>
</dbReference>
<dbReference type="GO" id="GO:0043709">
    <property type="term" value="P:cell adhesion involved in single-species biofilm formation"/>
    <property type="evidence" value="ECO:0007669"/>
    <property type="project" value="TreeGrafter"/>
</dbReference>
<dbReference type="SUPFAM" id="SSF55073">
    <property type="entry name" value="Nucleotide cyclase"/>
    <property type="match status" value="1"/>
</dbReference>
<dbReference type="Gene3D" id="3.30.450.350">
    <property type="entry name" value="CHASE domain"/>
    <property type="match status" value="1"/>
</dbReference>
<dbReference type="EMBL" id="CP000828">
    <property type="protein sequence ID" value="ABW29545.1"/>
    <property type="molecule type" value="Genomic_DNA"/>
</dbReference>
<evidence type="ECO:0000313" key="10">
    <source>
        <dbReference type="Proteomes" id="UP000000268"/>
    </source>
</evidence>
<feature type="domain" description="GGDEF" evidence="8">
    <location>
        <begin position="386"/>
        <end position="521"/>
    </location>
</feature>
<evidence type="ECO:0000256" key="2">
    <source>
        <dbReference type="ARBA" id="ARBA00022692"/>
    </source>
</evidence>
<dbReference type="HOGENOM" id="CLU_000445_70_59_3"/>
<dbReference type="Pfam" id="PF03924">
    <property type="entry name" value="CHASE"/>
    <property type="match status" value="1"/>
</dbReference>
<dbReference type="Pfam" id="PF00990">
    <property type="entry name" value="GGDEF"/>
    <property type="match status" value="1"/>
</dbReference>
<sequence>MNRKIALISIPTGVLGIGLSALLALKFYSLETQAIQKDFQQDINEQVHRLEAKIDAKLEAINSLKLLFDSSEQVTPKEFQQFTHNLLARHKDIQALEWVPKVKHADRATFIKQRQQNYPAFEITQQVSQGKMVRAQKRAEYYPVSFLEPFAGNELALGFDLASDATRKRAITLATDTGMVQSTSNLTLVQEQEEQKGFITFIPVYQDQPNTLDSRRQRLEGLVLGVFRISDLVNGAIQPGAIDAINLQLMDTSNPEDIPYVRQSRLGQPMPEHEYRSDLKSIAGQQWTIAAIPSNVYFNEKRSGLPWAVFWVGLVFTVLTEAYVFFILRQSKLVETVVRDRTKELEEANKKLSLISTTDELTHIANRRHFNDCLDKEWKRAIREQTPMTLFLINLDFFRQFNEGYGFVAGDECLKKIASQLESLLKRPADLVARFEGETFALLLPNTANAEPLAQRCIESIEALKIKHIYSPISEYVTVSIGVGFVRPAHDTPMTKLVEKATQALLQAKDAGRNQHAFIHIPSFADTLVPSDPASQELQFQSQ</sequence>
<dbReference type="InterPro" id="IPR050469">
    <property type="entry name" value="Diguanylate_Cyclase"/>
</dbReference>
<feature type="transmembrane region" description="Helical" evidence="6">
    <location>
        <begin position="6"/>
        <end position="28"/>
    </location>
</feature>
<evidence type="ECO:0000256" key="1">
    <source>
        <dbReference type="ARBA" id="ARBA00004370"/>
    </source>
</evidence>
<dbReference type="STRING" id="329726.AM1_4571"/>
<dbReference type="KEGG" id="amr:AM1_4571"/>
<dbReference type="InterPro" id="IPR000160">
    <property type="entry name" value="GGDEF_dom"/>
</dbReference>
<dbReference type="InterPro" id="IPR006189">
    <property type="entry name" value="CHASE_dom"/>
</dbReference>
<keyword evidence="3 6" id="KW-1133">Transmembrane helix</keyword>
<dbReference type="PANTHER" id="PTHR45138:SF9">
    <property type="entry name" value="DIGUANYLATE CYCLASE DGCM-RELATED"/>
    <property type="match status" value="1"/>
</dbReference>
<dbReference type="GO" id="GO:0007165">
    <property type="term" value="P:signal transduction"/>
    <property type="evidence" value="ECO:0007669"/>
    <property type="project" value="UniProtKB-ARBA"/>
</dbReference>
<organism evidence="9 10">
    <name type="scientific">Acaryochloris marina (strain MBIC 11017)</name>
    <dbReference type="NCBI Taxonomy" id="329726"/>
    <lineage>
        <taxon>Bacteria</taxon>
        <taxon>Bacillati</taxon>
        <taxon>Cyanobacteriota</taxon>
        <taxon>Cyanophyceae</taxon>
        <taxon>Acaryochloridales</taxon>
        <taxon>Acaryochloridaceae</taxon>
        <taxon>Acaryochloris</taxon>
    </lineage>
</organism>
<evidence type="ECO:0000313" key="9">
    <source>
        <dbReference type="EMBL" id="ABW29545.1"/>
    </source>
</evidence>
<feature type="transmembrane region" description="Helical" evidence="6">
    <location>
        <begin position="307"/>
        <end position="328"/>
    </location>
</feature>
<name>B0BZA1_ACAM1</name>
<dbReference type="PROSITE" id="PS50887">
    <property type="entry name" value="GGDEF"/>
    <property type="match status" value="1"/>
</dbReference>
<evidence type="ECO:0000259" key="8">
    <source>
        <dbReference type="PROSITE" id="PS50887"/>
    </source>
</evidence>
<keyword evidence="10" id="KW-1185">Reference proteome</keyword>
<evidence type="ECO:0000256" key="4">
    <source>
        <dbReference type="ARBA" id="ARBA00023136"/>
    </source>
</evidence>
<keyword evidence="5" id="KW-0175">Coiled coil</keyword>
<dbReference type="CDD" id="cd01949">
    <property type="entry name" value="GGDEF"/>
    <property type="match status" value="1"/>
</dbReference>
<feature type="coiled-coil region" evidence="5">
    <location>
        <begin position="40"/>
        <end position="67"/>
    </location>
</feature>
<dbReference type="SMART" id="SM00267">
    <property type="entry name" value="GGDEF"/>
    <property type="match status" value="1"/>
</dbReference>
<dbReference type="InterPro" id="IPR043128">
    <property type="entry name" value="Rev_trsase/Diguanyl_cyclase"/>
</dbReference>